<organism evidence="1 2">
    <name type="scientific">Pythium oligandrum</name>
    <name type="common">Mycoparasitic fungus</name>
    <dbReference type="NCBI Taxonomy" id="41045"/>
    <lineage>
        <taxon>Eukaryota</taxon>
        <taxon>Sar</taxon>
        <taxon>Stramenopiles</taxon>
        <taxon>Oomycota</taxon>
        <taxon>Peronosporomycetes</taxon>
        <taxon>Pythiales</taxon>
        <taxon>Pythiaceae</taxon>
        <taxon>Pythium</taxon>
    </lineage>
</organism>
<dbReference type="Proteomes" id="UP000794436">
    <property type="component" value="Unassembled WGS sequence"/>
</dbReference>
<accession>A0A8K1CM29</accession>
<dbReference type="EMBL" id="SPLM01000038">
    <property type="protein sequence ID" value="TMW64823.1"/>
    <property type="molecule type" value="Genomic_DNA"/>
</dbReference>
<comment type="caution">
    <text evidence="1">The sequence shown here is derived from an EMBL/GenBank/DDBJ whole genome shotgun (WGS) entry which is preliminary data.</text>
</comment>
<evidence type="ECO:0000313" key="1">
    <source>
        <dbReference type="EMBL" id="TMW64823.1"/>
    </source>
</evidence>
<dbReference type="AlphaFoldDB" id="A0A8K1CM29"/>
<protein>
    <submittedName>
        <fullName evidence="1">Uncharacterized protein</fullName>
    </submittedName>
</protein>
<keyword evidence="2" id="KW-1185">Reference proteome</keyword>
<sequence length="1046" mass="115927">MVAPTNAADDACWRFACRLPWPEVRGRRLYEKLTSRATSEFEIESCEPTAGHIALVLRRRVDETQPPPAPAMDDTNASTASQLALTRVVFVVDAVPPPAQRPTSSSFLAASAAKEPAWTMLTTRSHSFAGSTSTSSTATATTEASNQPISFNSLDVDEVDLVQELFTTTRVGKDACILAKSPLLCARFDARVVAVCFTRSNASASSSSTDDSSSSSTSPLRCVIAREDGMAYIWEWGADLYQWTFLNRFCFLENANLKWTRPILHFTAVNCAWGHTSASHESHLSSVDTTELVWWSSENKQEPKLWTRRIQYGIETNTFRTQMQIGSALEMRNVRDVTTLKSSRLGLWVVSKTNGVSFRSVNLLHTMTYEWAEGFDADDVLTCVHNVTGELLVLDRQSPPRLVLLSPVRSASSTLHPRQLTAKTMTLATETKMSRIESIAAHRQLFLALTSNGECNVFSLLTGQPLTQLPLPRSGGDAAFRMWIMSGRASAVGVWSKQGFWQLQTPTAHALAKKLSQPKASEVSRMKENPALEAVRPYGASLRFEATRFALDLLQSAKTLVAERSDCEVAWHTAVQSISSPALLLATLSPEENAPEEMLEALATLVDQLYHVTHDVLVTGRFSASIDKRNPTTLDVMQHVTPANLEALHHLANWVLLAKRKLARLQTTVYHKGRRHLRARTVSSLSTLRAEDEENQDENGAMPMFNPLEEPIVPKDEATSSALSRKVRPMSSLQFAAGSCSVRHGKQWLAQLESLLLDGVALGSKEGQSRRSGVPHTLLFHEERWLADFQRAFSSFSKHMYFESMSRLYLLHRPDVLLAFVRCIAAYSPRLFSLSGWDSVVRTHAERALALLPPTHVFVHRVQEEHSTLARRSSSTPSAKRRHQRRQRDLALGLASARDALLAYADVLCLCGFYLEAARALLDADLYDECIDRFLTQPLPSRLASTASSSSQVVPSSNTTESVLSAVYFMLLTHCVHHRDAPALTRLLSLRPSHVSVLLALKALKQLLPQQIVRDDTNNSQRITVGALRPVLMAMLKEQRVVAAAS</sequence>
<evidence type="ECO:0000313" key="2">
    <source>
        <dbReference type="Proteomes" id="UP000794436"/>
    </source>
</evidence>
<name>A0A8K1CM29_PYTOL</name>
<dbReference type="OrthoDB" id="63853at2759"/>
<proteinExistence type="predicted"/>
<reference evidence="1" key="1">
    <citation type="submission" date="2019-03" db="EMBL/GenBank/DDBJ databases">
        <title>Long read genome sequence of the mycoparasitic Pythium oligandrum ATCC 38472 isolated from sugarbeet rhizosphere.</title>
        <authorList>
            <person name="Gaulin E."/>
        </authorList>
    </citation>
    <scope>NUCLEOTIDE SEQUENCE</scope>
    <source>
        <strain evidence="1">ATCC 38472_TT</strain>
    </source>
</reference>
<gene>
    <name evidence="1" type="ORF">Poli38472_008990</name>
</gene>